<gene>
    <name evidence="1" type="ORF">SAMN05216199_0708</name>
</gene>
<dbReference type="STRING" id="587636.SAMN05216199_0708"/>
<dbReference type="RefSeq" id="WP_091755384.1">
    <property type="nucleotide sequence ID" value="NZ_FOHB01000001.1"/>
</dbReference>
<reference evidence="2" key="1">
    <citation type="submission" date="2016-10" db="EMBL/GenBank/DDBJ databases">
        <authorList>
            <person name="Varghese N."/>
            <person name="Submissions S."/>
        </authorList>
    </citation>
    <scope>NUCLEOTIDE SEQUENCE [LARGE SCALE GENOMIC DNA]</scope>
    <source>
        <strain evidence="2">CGMCC 1.6963</strain>
    </source>
</reference>
<dbReference type="EMBL" id="FOHB01000001">
    <property type="protein sequence ID" value="SER62454.1"/>
    <property type="molecule type" value="Genomic_DNA"/>
</dbReference>
<organism evidence="1 2">
    <name type="scientific">Pedococcus cremeus</name>
    <dbReference type="NCBI Taxonomy" id="587636"/>
    <lineage>
        <taxon>Bacteria</taxon>
        <taxon>Bacillati</taxon>
        <taxon>Actinomycetota</taxon>
        <taxon>Actinomycetes</taxon>
        <taxon>Micrococcales</taxon>
        <taxon>Intrasporangiaceae</taxon>
        <taxon>Pedococcus</taxon>
    </lineage>
</organism>
<evidence type="ECO:0000313" key="1">
    <source>
        <dbReference type="EMBL" id="SER62454.1"/>
    </source>
</evidence>
<sequence length="137" mass="15378">MARVRTGPFENDDALDFLDQLEEAEPAERPVRVLRALRRVVGTEEYIDAPVMAEAVAAAAVVAASEDPEAVVGERYLPPWLDSDPLDVDEELEELASQALHRALRPDQNEWWELWEEAAATDDVTEVVSRYLEVFGD</sequence>
<dbReference type="Proteomes" id="UP000199019">
    <property type="component" value="Unassembled WGS sequence"/>
</dbReference>
<dbReference type="Pfam" id="PF14078">
    <property type="entry name" value="DUF4259"/>
    <property type="match status" value="1"/>
</dbReference>
<dbReference type="InterPro" id="IPR025355">
    <property type="entry name" value="DUF4259"/>
</dbReference>
<proteinExistence type="predicted"/>
<name>A0A1H9QPS9_9MICO</name>
<keyword evidence="2" id="KW-1185">Reference proteome</keyword>
<evidence type="ECO:0008006" key="3">
    <source>
        <dbReference type="Google" id="ProtNLM"/>
    </source>
</evidence>
<protein>
    <recommendedName>
        <fullName evidence="3">DUF4259 domain-containing protein</fullName>
    </recommendedName>
</protein>
<dbReference type="OrthoDB" id="73183at2"/>
<accession>A0A1H9QPS9</accession>
<dbReference type="AlphaFoldDB" id="A0A1H9QPS9"/>
<evidence type="ECO:0000313" key="2">
    <source>
        <dbReference type="Proteomes" id="UP000199019"/>
    </source>
</evidence>